<organism evidence="1 2">
    <name type="scientific">Paenibacillus borealis</name>
    <dbReference type="NCBI Taxonomy" id="160799"/>
    <lineage>
        <taxon>Bacteria</taxon>
        <taxon>Bacillati</taxon>
        <taxon>Bacillota</taxon>
        <taxon>Bacilli</taxon>
        <taxon>Bacillales</taxon>
        <taxon>Paenibacillaceae</taxon>
        <taxon>Paenibacillus</taxon>
    </lineage>
</organism>
<proteinExistence type="predicted"/>
<name>A0ABX3HBF6_PAEBO</name>
<dbReference type="RefSeq" id="WP_076111117.1">
    <property type="nucleotide sequence ID" value="NZ_MPTB01000016.1"/>
</dbReference>
<accession>A0ABX3HBF6</accession>
<keyword evidence="2" id="KW-1185">Reference proteome</keyword>
<evidence type="ECO:0008006" key="3">
    <source>
        <dbReference type="Google" id="ProtNLM"/>
    </source>
</evidence>
<evidence type="ECO:0000313" key="2">
    <source>
        <dbReference type="Proteomes" id="UP000187412"/>
    </source>
</evidence>
<dbReference type="Proteomes" id="UP000187412">
    <property type="component" value="Unassembled WGS sequence"/>
</dbReference>
<gene>
    <name evidence="1" type="ORF">BSK56_14010</name>
</gene>
<reference evidence="1 2" key="1">
    <citation type="submission" date="2016-10" db="EMBL/GenBank/DDBJ databases">
        <title>Paenibacillus species isolates.</title>
        <authorList>
            <person name="Beno S.M."/>
        </authorList>
    </citation>
    <scope>NUCLEOTIDE SEQUENCE [LARGE SCALE GENOMIC DNA]</scope>
    <source>
        <strain evidence="1 2">FSL H7-0744</strain>
    </source>
</reference>
<evidence type="ECO:0000313" key="1">
    <source>
        <dbReference type="EMBL" id="OMD47293.1"/>
    </source>
</evidence>
<comment type="caution">
    <text evidence="1">The sequence shown here is derived from an EMBL/GenBank/DDBJ whole genome shotgun (WGS) entry which is preliminary data.</text>
</comment>
<dbReference type="EMBL" id="MPTB01000016">
    <property type="protein sequence ID" value="OMD47293.1"/>
    <property type="molecule type" value="Genomic_DNA"/>
</dbReference>
<sequence>MRKIEIQSALEQSMKQRVHLVSGETFTGLCEIDHPSDSLSISTNNGIHTVPFWTIKRFVHSRT</sequence>
<protein>
    <recommendedName>
        <fullName evidence="3">DUF2642 domain-containing protein</fullName>
    </recommendedName>
</protein>